<dbReference type="InterPro" id="IPR044066">
    <property type="entry name" value="TRIAD_supradom"/>
</dbReference>
<dbReference type="InterPro" id="IPR041031">
    <property type="entry name" value="RNF31_C"/>
</dbReference>
<dbReference type="PANTHER" id="PTHR16004:SF2">
    <property type="entry name" value="E3 UBIQUITIN-PROTEIN LIGASE LUBEL"/>
    <property type="match status" value="1"/>
</dbReference>
<dbReference type="GO" id="GO:0036435">
    <property type="term" value="F:K48-linked polyubiquitin modification-dependent protein binding"/>
    <property type="evidence" value="ECO:0007669"/>
    <property type="project" value="TreeGrafter"/>
</dbReference>
<dbReference type="InterPro" id="IPR001841">
    <property type="entry name" value="Znf_RING"/>
</dbReference>
<keyword evidence="6" id="KW-0862">Zinc</keyword>
<dbReference type="EMBL" id="LR789791">
    <property type="protein sequence ID" value="CAB3265653.1"/>
    <property type="molecule type" value="mRNA"/>
</dbReference>
<feature type="domain" description="RING-type" evidence="8">
    <location>
        <begin position="687"/>
        <end position="738"/>
    </location>
</feature>
<evidence type="ECO:0000313" key="10">
    <source>
        <dbReference type="EMBL" id="CAB3265653.1"/>
    </source>
</evidence>
<dbReference type="GO" id="GO:0097039">
    <property type="term" value="P:protein linear polyubiquitination"/>
    <property type="evidence" value="ECO:0007669"/>
    <property type="project" value="TreeGrafter"/>
</dbReference>
<evidence type="ECO:0000256" key="4">
    <source>
        <dbReference type="ARBA" id="ARBA00022771"/>
    </source>
</evidence>
<evidence type="ECO:0000256" key="5">
    <source>
        <dbReference type="ARBA" id="ARBA00022786"/>
    </source>
</evidence>
<evidence type="ECO:0000259" key="8">
    <source>
        <dbReference type="PROSITE" id="PS50089"/>
    </source>
</evidence>
<sequence length="1068" mass="121271">MFEGLSPSLNKETKFSVARSLHALGVNNLSPILSTIVKFIRLMFLTKAKMQEECLPREKLELAVKGLVVPKDELRNLVARIVLASTQWSRYHRINVPTILENNSKRGGLNLQKLIGALEVLEKYGKNLMKPVRPSQWRTVRLSNSVFKNKVDIIMGARDILQLLGYTKKIEDGFTFPDMISSPNMQEVLTVTSDIVLLKLELSMLSKNAHPKSHQFLPHFNAMDSLQQHPSTALETYGNVSTESSKESMLVSFTEMDYEIDKMCAVCGQILAEFRCCICNKLQCEKCDKIWHQNPNRVKHLRTRFRPLVSGLKTSTKSVIQIGTPTEATTSPNFQGPDDKINWENKILEKAAQLLDVKDINTRHQHLNQFCLEVEEQIAKYVNGAKQLGNSSLLLSRHLLERAESLETAKAELLKQVSHKGDKGENFSNSGSFQTFSQTVDSELNLPGVRGPPSSIYVPSSPHSIKMQGPAVLKERGFHGSKRVESLSVEINPMTLEDILFQTKAEDHRLQCSEMVDFLREAEGIGCDPLVVESLVASYPLQFPEDCLSEWLRKKLNAEVYQTTAPVLSEKIFVPIQSSKVDCWQILANQNTPSLKQFQERIGKHGSQTIADFLKMEDKLHMQHALMATFSLESESVAVMVSALLCHTCDKVPFLTMTNCDFIDVIEAAESFPDNLDGAVKYLQNQCMLCLEVFARSKVECMTTCGDNECKYCHTCLKRYLNYKISEGHIRDIVCPVCGLPDIDGDEETTTNYFNYLDVVVRTRLNDSLHTMFQQKLRDQTLMKMPNFRWCSYCTNGFLFEHEETTLKMVCPSCNKATCYNCKKQWEVQHEGISCEEFLDWKRMNDPDFQAAGLAAHLKENGIDCPSCKFRYALAKGGCMHFKCLMCSFQFCSGCKSPFRQGKVCTLLPTCHKKGFHAHHPRDCLFYLRDMEVEKLQDILNRANIRFGTEGVTTNMYCQVLEQKETSTGLEDDFCGREVHNENVGLCKLHYKEYLVNLINDNKLDPANVFSVDELITCLSRVESSVPKPTVEMTEREYASVLLLQVKELPLTHQRVGVGHNFFKSHHN</sequence>
<evidence type="ECO:0000256" key="2">
    <source>
        <dbReference type="ARBA" id="ARBA00022723"/>
    </source>
</evidence>
<proteinExistence type="evidence at transcript level"/>
<dbReference type="InterPro" id="IPR002867">
    <property type="entry name" value="IBR_dom"/>
</dbReference>
<evidence type="ECO:0000256" key="7">
    <source>
        <dbReference type="PROSITE-ProRule" id="PRU00175"/>
    </source>
</evidence>
<dbReference type="PANTHER" id="PTHR16004">
    <property type="entry name" value="RING FINGER PROTEIN 31-RELATED"/>
    <property type="match status" value="1"/>
</dbReference>
<dbReference type="SUPFAM" id="SSF143503">
    <property type="entry name" value="PUG domain-like"/>
    <property type="match status" value="1"/>
</dbReference>
<dbReference type="AlphaFoldDB" id="A0A6F9DRM9"/>
<dbReference type="Pfam" id="PF22191">
    <property type="entry name" value="IBR_1"/>
    <property type="match status" value="1"/>
</dbReference>
<keyword evidence="5" id="KW-0833">Ubl conjugation pathway</keyword>
<dbReference type="Gene3D" id="3.30.40.10">
    <property type="entry name" value="Zinc/RING finger domain, C3HC4 (zinc finger)"/>
    <property type="match status" value="1"/>
</dbReference>
<evidence type="ECO:0000259" key="9">
    <source>
        <dbReference type="PROSITE" id="PS51873"/>
    </source>
</evidence>
<dbReference type="InterPro" id="IPR026254">
    <property type="entry name" value="RNF31-like"/>
</dbReference>
<dbReference type="Gene3D" id="1.20.58.2190">
    <property type="match status" value="1"/>
</dbReference>
<dbReference type="Pfam" id="PF18091">
    <property type="entry name" value="E3_UbLigase_RBR"/>
    <property type="match status" value="1"/>
</dbReference>
<dbReference type="GO" id="GO:0070530">
    <property type="term" value="F:K63-linked polyubiquitin modification-dependent protein binding"/>
    <property type="evidence" value="ECO:0007669"/>
    <property type="project" value="TreeGrafter"/>
</dbReference>
<feature type="domain" description="RING-type" evidence="9">
    <location>
        <begin position="683"/>
        <end position="923"/>
    </location>
</feature>
<evidence type="ECO:0000256" key="6">
    <source>
        <dbReference type="ARBA" id="ARBA00022833"/>
    </source>
</evidence>
<dbReference type="SUPFAM" id="SSF57850">
    <property type="entry name" value="RING/U-box"/>
    <property type="match status" value="3"/>
</dbReference>
<dbReference type="PROSITE" id="PS51873">
    <property type="entry name" value="TRIAD"/>
    <property type="match status" value="1"/>
</dbReference>
<name>A0A6F9DRM9_9ASCI</name>
<dbReference type="InterPro" id="IPR047542">
    <property type="entry name" value="Rcat_RBR_RNF31-like"/>
</dbReference>
<dbReference type="GO" id="GO:0008270">
    <property type="term" value="F:zinc ion binding"/>
    <property type="evidence" value="ECO:0007669"/>
    <property type="project" value="UniProtKB-KW"/>
</dbReference>
<dbReference type="GO" id="GO:0061630">
    <property type="term" value="F:ubiquitin protein ligase activity"/>
    <property type="evidence" value="ECO:0007669"/>
    <property type="project" value="TreeGrafter"/>
</dbReference>
<evidence type="ECO:0000256" key="1">
    <source>
        <dbReference type="ARBA" id="ARBA00022679"/>
    </source>
</evidence>
<evidence type="ECO:0000256" key="3">
    <source>
        <dbReference type="ARBA" id="ARBA00022737"/>
    </source>
</evidence>
<keyword evidence="2" id="KW-0479">Metal-binding</keyword>
<dbReference type="InterPro" id="IPR036339">
    <property type="entry name" value="PUB-like_dom_sf"/>
</dbReference>
<reference evidence="10" key="1">
    <citation type="submission" date="2020-04" db="EMBL/GenBank/DDBJ databases">
        <authorList>
            <person name="Neveu A P."/>
        </authorList>
    </citation>
    <scope>NUCLEOTIDE SEQUENCE</scope>
    <source>
        <tissue evidence="10">Whole embryo</tissue>
    </source>
</reference>
<dbReference type="InterPro" id="IPR018997">
    <property type="entry name" value="PUB_domain"/>
</dbReference>
<dbReference type="GO" id="GO:1990450">
    <property type="term" value="F:linear polyubiquitin binding"/>
    <property type="evidence" value="ECO:0007669"/>
    <property type="project" value="TreeGrafter"/>
</dbReference>
<keyword evidence="3" id="KW-0677">Repeat</keyword>
<accession>A0A6F9DRM9</accession>
<dbReference type="GO" id="GO:0071797">
    <property type="term" value="C:LUBAC complex"/>
    <property type="evidence" value="ECO:0007669"/>
    <property type="project" value="InterPro"/>
</dbReference>
<dbReference type="SMART" id="SM00647">
    <property type="entry name" value="IBR"/>
    <property type="match status" value="1"/>
</dbReference>
<keyword evidence="4 7" id="KW-0863">Zinc-finger</keyword>
<organism evidence="10">
    <name type="scientific">Phallusia mammillata</name>
    <dbReference type="NCBI Taxonomy" id="59560"/>
    <lineage>
        <taxon>Eukaryota</taxon>
        <taxon>Metazoa</taxon>
        <taxon>Chordata</taxon>
        <taxon>Tunicata</taxon>
        <taxon>Ascidiacea</taxon>
        <taxon>Phlebobranchia</taxon>
        <taxon>Ascidiidae</taxon>
        <taxon>Phallusia</taxon>
    </lineage>
</organism>
<dbReference type="InterPro" id="IPR013083">
    <property type="entry name" value="Znf_RING/FYVE/PHD"/>
</dbReference>
<dbReference type="CDD" id="cd20337">
    <property type="entry name" value="BRcat_RBR_HOIP"/>
    <property type="match status" value="1"/>
</dbReference>
<dbReference type="InterPro" id="IPR047540">
    <property type="entry name" value="BRcat_RBR_RNF31-like"/>
</dbReference>
<dbReference type="PROSITE" id="PS50089">
    <property type="entry name" value="ZF_RING_2"/>
    <property type="match status" value="1"/>
</dbReference>
<dbReference type="CDD" id="cd20351">
    <property type="entry name" value="Rcat_RBR_HOIP"/>
    <property type="match status" value="1"/>
</dbReference>
<gene>
    <name evidence="10" type="primary">Rnf31</name>
</gene>
<dbReference type="Pfam" id="PF09409">
    <property type="entry name" value="PUB"/>
    <property type="match status" value="1"/>
</dbReference>
<keyword evidence="1" id="KW-0808">Transferase</keyword>
<protein>
    <submittedName>
        <fullName evidence="10">ZF(RING/C6HC)-6 zinc finger protein</fullName>
    </submittedName>
</protein>
<dbReference type="Pfam" id="PF01485">
    <property type="entry name" value="IBR"/>
    <property type="match status" value="1"/>
</dbReference>